<gene>
    <name evidence="2" type="ORF">Kpho02_31910</name>
</gene>
<organism evidence="2 3">
    <name type="scientific">Kitasatospora phosalacinea</name>
    <dbReference type="NCBI Taxonomy" id="2065"/>
    <lineage>
        <taxon>Bacteria</taxon>
        <taxon>Bacillati</taxon>
        <taxon>Actinomycetota</taxon>
        <taxon>Actinomycetes</taxon>
        <taxon>Kitasatosporales</taxon>
        <taxon>Streptomycetaceae</taxon>
        <taxon>Kitasatospora</taxon>
    </lineage>
</organism>
<evidence type="ECO:0000256" key="1">
    <source>
        <dbReference type="SAM" id="MobiDB-lite"/>
    </source>
</evidence>
<accession>A0A9W6V346</accession>
<name>A0A9W6V346_9ACTN</name>
<reference evidence="2" key="1">
    <citation type="submission" date="2023-02" db="EMBL/GenBank/DDBJ databases">
        <title>Kitasatospora phosalacinea NBRC 14627.</title>
        <authorList>
            <person name="Ichikawa N."/>
            <person name="Sato H."/>
            <person name="Tonouchi N."/>
        </authorList>
    </citation>
    <scope>NUCLEOTIDE SEQUENCE</scope>
    <source>
        <strain evidence="2">NBRC 14627</strain>
    </source>
</reference>
<proteinExistence type="predicted"/>
<comment type="caution">
    <text evidence="2">The sequence shown here is derived from an EMBL/GenBank/DDBJ whole genome shotgun (WGS) entry which is preliminary data.</text>
</comment>
<protein>
    <submittedName>
        <fullName evidence="2">Uncharacterized protein</fullName>
    </submittedName>
</protein>
<dbReference type="RefSeq" id="WP_285736703.1">
    <property type="nucleotide sequence ID" value="NZ_BSSA01000009.1"/>
</dbReference>
<sequence>MNPLLLPYVRRTPVLPAAAPDFVTPLGPLAFTAELDGVPLPARPDRSWRLPSGALVVRWDGRGVELELLVTAYEPEPVGFARTAAGACGALWCLRTRREVRRPVFTAALTGPPPGTSADYNGSQGVASLEVAGGGFELALSGDDAEAICERADGDPDVPARWAAHREAMYRRSVHWGEHYLYERCALRWTLPELLPGEHVLLPASAAWLPVDPEADPDAEGDGAAWWGALTHPDAILAAAAAGVPEPPAARRRNGTRRAGRIGPPGPPGLTD</sequence>
<feature type="region of interest" description="Disordered" evidence="1">
    <location>
        <begin position="240"/>
        <end position="272"/>
    </location>
</feature>
<evidence type="ECO:0000313" key="2">
    <source>
        <dbReference type="EMBL" id="GLW70892.1"/>
    </source>
</evidence>
<evidence type="ECO:0000313" key="3">
    <source>
        <dbReference type="Proteomes" id="UP001165041"/>
    </source>
</evidence>
<dbReference type="AlphaFoldDB" id="A0A9W6V346"/>
<feature type="compositionally biased region" description="Basic residues" evidence="1">
    <location>
        <begin position="250"/>
        <end position="260"/>
    </location>
</feature>
<dbReference type="EMBL" id="BSSA01000009">
    <property type="protein sequence ID" value="GLW70892.1"/>
    <property type="molecule type" value="Genomic_DNA"/>
</dbReference>
<dbReference type="Proteomes" id="UP001165041">
    <property type="component" value="Unassembled WGS sequence"/>
</dbReference>